<dbReference type="Pfam" id="PF13583">
    <property type="entry name" value="Reprolysin_4"/>
    <property type="match status" value="1"/>
</dbReference>
<keyword evidence="3" id="KW-1185">Reference proteome</keyword>
<dbReference type="Gene3D" id="3.40.390.10">
    <property type="entry name" value="Collagenase (Catalytic Domain)"/>
    <property type="match status" value="1"/>
</dbReference>
<dbReference type="InterPro" id="IPR013517">
    <property type="entry name" value="FG-GAP"/>
</dbReference>
<dbReference type="GO" id="GO:0008237">
    <property type="term" value="F:metallopeptidase activity"/>
    <property type="evidence" value="ECO:0007669"/>
    <property type="project" value="InterPro"/>
</dbReference>
<dbReference type="SUPFAM" id="SSF69318">
    <property type="entry name" value="Integrin alpha N-terminal domain"/>
    <property type="match status" value="1"/>
</dbReference>
<dbReference type="PROSITE" id="PS51257">
    <property type="entry name" value="PROKAR_LIPOPROTEIN"/>
    <property type="match status" value="1"/>
</dbReference>
<dbReference type="InterPro" id="IPR028994">
    <property type="entry name" value="Integrin_alpha_N"/>
</dbReference>
<dbReference type="Proteomes" id="UP000516018">
    <property type="component" value="Chromosome"/>
</dbReference>
<dbReference type="AlphaFoldDB" id="A0A7H0FZF2"/>
<dbReference type="EMBL" id="CP060820">
    <property type="protein sequence ID" value="QNP41418.1"/>
    <property type="molecule type" value="Genomic_DNA"/>
</dbReference>
<name>A0A7H0FZF2_9GAMM</name>
<evidence type="ECO:0000256" key="1">
    <source>
        <dbReference type="ARBA" id="ARBA00022729"/>
    </source>
</evidence>
<dbReference type="Pfam" id="PF01839">
    <property type="entry name" value="FG-GAP"/>
    <property type="match status" value="1"/>
</dbReference>
<evidence type="ECO:0000313" key="3">
    <source>
        <dbReference type="Proteomes" id="UP000516018"/>
    </source>
</evidence>
<proteinExistence type="predicted"/>
<evidence type="ECO:0000313" key="2">
    <source>
        <dbReference type="EMBL" id="QNP41418.1"/>
    </source>
</evidence>
<reference evidence="2 3" key="1">
    <citation type="submission" date="2020-08" db="EMBL/GenBank/DDBJ databases">
        <title>Lysobacter sp. II4 sp. nov., isolated from soil.</title>
        <authorList>
            <person name="Woo C.Y."/>
            <person name="Kim J."/>
        </authorList>
    </citation>
    <scope>NUCLEOTIDE SEQUENCE [LARGE SCALE GENOMIC DNA]</scope>
    <source>
        <strain evidence="2 3">II4</strain>
    </source>
</reference>
<dbReference type="InterPro" id="IPR024079">
    <property type="entry name" value="MetalloPept_cat_dom_sf"/>
</dbReference>
<organism evidence="2 3">
    <name type="scientific">Agrilutibacter terrestris</name>
    <dbReference type="NCBI Taxonomy" id="2865112"/>
    <lineage>
        <taxon>Bacteria</taxon>
        <taxon>Pseudomonadati</taxon>
        <taxon>Pseudomonadota</taxon>
        <taxon>Gammaproteobacteria</taxon>
        <taxon>Lysobacterales</taxon>
        <taxon>Lysobacteraceae</taxon>
        <taxon>Agrilutibacter</taxon>
    </lineage>
</organism>
<protein>
    <submittedName>
        <fullName evidence="2">VCBS repeat-containing protein</fullName>
    </submittedName>
</protein>
<sequence>MKIRFAFLVLVLGVTACSSDSEPVQPSAAKASISPKSNVVAGERQIPAAHSAAFASLPDRGNLVGYAATVAHREGPSIWYRADVSEEHALRAIVTGQLRMATPDGQVLDYRYRRHVEHANGNWTWIGELRGFPGREAILTFGERAAFGTFGRPGEEALRLTVRDGVSWIVKVPRHALSGVESTGGQSDYLLPVDVVEPIAVKRSAAADVTAATTNGTIVDVVLGYTPGFAAAQGGQSQAVTRLTHLVAISNEAYARSQLNAQIRLVGTLQVNYTDETFNDTALNEVSGSDGTNSVTVPAGLQPLRQARDQLGADLVSLVRKFRHFGDPEHDSCGVAWLVGQDGQAISSAWSPWGYSVVSDGSDGGYFCREETFAHELGHNMGQNHNVEDAGGAGAHPDSYGYREASATGFYTIMAYRSGDSQYSVPYFANPNVNFNGRPTGVVNASNNVRSMALTMPIIATFRATVVPLPNVRVPSDVNGDGKSDVLLRTDQASSGNFSVWLMNGTQKVGSWGTTMAVSYRVAATGDFNGDNKLDVVWTSNNADVRVWLGTGAGFTPAFPAIVGSAAGLGVFAGAGDVNGDGKADLLFRNGQASSANFTVWLMNGAQKAGSWTTTMAASYRVATTGDFNGDGMLDIVWTSANNDVRIWLGTGTSFTPAFPAIVGTATGLGVFAGAGDVNGDGKSDLLFRNDQVGTGNFTVWLMNGAQKVGSWSTTMAASYRVASTGDFNGDGKLDIAWTSQNRDLRVWTGTGAGFTPSFPTLTGTYVAGWTVINN</sequence>
<dbReference type="KEGG" id="lsx:H8B22_04125"/>
<dbReference type="PANTHER" id="PTHR46580">
    <property type="entry name" value="SENSOR KINASE-RELATED"/>
    <property type="match status" value="1"/>
</dbReference>
<keyword evidence="1" id="KW-0732">Signal</keyword>
<dbReference type="PANTHER" id="PTHR46580:SF2">
    <property type="entry name" value="MAM DOMAIN-CONTAINING PROTEIN"/>
    <property type="match status" value="1"/>
</dbReference>
<gene>
    <name evidence="2" type="ORF">H8B22_04125</name>
</gene>
<accession>A0A7H0FZF2</accession>
<dbReference type="SUPFAM" id="SSF55486">
    <property type="entry name" value="Metalloproteases ('zincins'), catalytic domain"/>
    <property type="match status" value="1"/>
</dbReference>
<dbReference type="RefSeq" id="WP_187712854.1">
    <property type="nucleotide sequence ID" value="NZ_CP060820.1"/>
</dbReference>
<dbReference type="Gene3D" id="2.130.10.130">
    <property type="entry name" value="Integrin alpha, N-terminal"/>
    <property type="match status" value="2"/>
</dbReference>
<dbReference type="Pfam" id="PF13517">
    <property type="entry name" value="FG-GAP_3"/>
    <property type="match status" value="2"/>
</dbReference>